<organism evidence="1 2">
    <name type="scientific">Kribbella qitaiheensis</name>
    <dbReference type="NCBI Taxonomy" id="1544730"/>
    <lineage>
        <taxon>Bacteria</taxon>
        <taxon>Bacillati</taxon>
        <taxon>Actinomycetota</taxon>
        <taxon>Actinomycetes</taxon>
        <taxon>Propionibacteriales</taxon>
        <taxon>Kribbellaceae</taxon>
        <taxon>Kribbella</taxon>
    </lineage>
</organism>
<accession>A0A7G6WXI4</accession>
<reference evidence="2" key="1">
    <citation type="submission" date="2019-09" db="EMBL/GenBank/DDBJ databases">
        <title>Antimicrobial potential of Antarctic Bacteria.</title>
        <authorList>
            <person name="Benaud N."/>
            <person name="Edwards R.J."/>
            <person name="Ferrari B.C."/>
        </authorList>
    </citation>
    <scope>NUCLEOTIDE SEQUENCE [LARGE SCALE GENOMIC DNA]</scope>
    <source>
        <strain evidence="2">SPB151</strain>
    </source>
</reference>
<dbReference type="Proteomes" id="UP000515563">
    <property type="component" value="Chromosome"/>
</dbReference>
<dbReference type="AlphaFoldDB" id="A0A7G6WXI4"/>
<keyword evidence="2" id="KW-1185">Reference proteome</keyword>
<dbReference type="KEGG" id="kqi:F1D05_13255"/>
<reference evidence="1 2" key="2">
    <citation type="journal article" date="2020" name="Microbiol. Resour. Announc.">
        <title>Antarctic desert soil bacteria exhibit high novel natural product potential, evaluated through long-read genome sequencing and comparative genomics.</title>
        <authorList>
            <person name="Benaud N."/>
            <person name="Edwards R.J."/>
            <person name="Amos T.G."/>
            <person name="D'Agostino P.M."/>
            <person name="Gutierrez-Chavez C."/>
            <person name="Montgomery K."/>
            <person name="Nicetic I."/>
            <person name="Ferrari B.C."/>
        </authorList>
    </citation>
    <scope>NUCLEOTIDE SEQUENCE [LARGE SCALE GENOMIC DNA]</scope>
    <source>
        <strain evidence="1 2">SPB151</strain>
    </source>
</reference>
<gene>
    <name evidence="1" type="ORF">F1D05_13255</name>
</gene>
<name>A0A7G6WXI4_9ACTN</name>
<protein>
    <submittedName>
        <fullName evidence="1">Uncharacterized protein</fullName>
    </submittedName>
</protein>
<evidence type="ECO:0000313" key="2">
    <source>
        <dbReference type="Proteomes" id="UP000515563"/>
    </source>
</evidence>
<sequence>MNGTANSASKKIARAVFEEALTSGNLPANSNNLADHLKGNGASVEIISSKLSPKRRPVQGGKVAYIALRGSTGSHATATTPHVKIGNKTSNVGEVQVLEVHPVGKQRRYRDMERRGLILEAPLENPLDIVIVMQHYGDISSQAEVQLNW</sequence>
<dbReference type="EMBL" id="CP043661">
    <property type="protein sequence ID" value="QNE18699.1"/>
    <property type="molecule type" value="Genomic_DNA"/>
</dbReference>
<evidence type="ECO:0000313" key="1">
    <source>
        <dbReference type="EMBL" id="QNE18699.1"/>
    </source>
</evidence>
<dbReference type="RefSeq" id="WP_185447997.1">
    <property type="nucleotide sequence ID" value="NZ_CP043661.1"/>
</dbReference>
<proteinExistence type="predicted"/>